<accession>A0AAV4WU71</accession>
<feature type="non-terminal residue" evidence="2">
    <location>
        <position position="1"/>
    </location>
</feature>
<evidence type="ECO:0008006" key="4">
    <source>
        <dbReference type="Google" id="ProtNLM"/>
    </source>
</evidence>
<keyword evidence="3" id="KW-1185">Reference proteome</keyword>
<reference evidence="2 3" key="1">
    <citation type="submission" date="2021-06" db="EMBL/GenBank/DDBJ databases">
        <title>Caerostris darwini draft genome.</title>
        <authorList>
            <person name="Kono N."/>
            <person name="Arakawa K."/>
        </authorList>
    </citation>
    <scope>NUCLEOTIDE SEQUENCE [LARGE SCALE GENOMIC DNA]</scope>
</reference>
<protein>
    <recommendedName>
        <fullName evidence="4">Ribosomal protein S3</fullName>
    </recommendedName>
</protein>
<sequence length="58" mass="6547">KYIKHSSPDDKRFAGINFPATFRLVTARPIHVTPGRKRRGGRRGAKKEQATFPVSLNI</sequence>
<dbReference type="AlphaFoldDB" id="A0AAV4WU71"/>
<proteinExistence type="predicted"/>
<name>A0AAV4WU71_9ARAC</name>
<evidence type="ECO:0000256" key="1">
    <source>
        <dbReference type="SAM" id="MobiDB-lite"/>
    </source>
</evidence>
<feature type="compositionally biased region" description="Basic residues" evidence="1">
    <location>
        <begin position="34"/>
        <end position="45"/>
    </location>
</feature>
<evidence type="ECO:0000313" key="2">
    <source>
        <dbReference type="EMBL" id="GIY85809.1"/>
    </source>
</evidence>
<dbReference type="Proteomes" id="UP001054837">
    <property type="component" value="Unassembled WGS sequence"/>
</dbReference>
<feature type="region of interest" description="Disordered" evidence="1">
    <location>
        <begin position="33"/>
        <end position="58"/>
    </location>
</feature>
<evidence type="ECO:0000313" key="3">
    <source>
        <dbReference type="Proteomes" id="UP001054837"/>
    </source>
</evidence>
<comment type="caution">
    <text evidence="2">The sequence shown here is derived from an EMBL/GenBank/DDBJ whole genome shotgun (WGS) entry which is preliminary data.</text>
</comment>
<dbReference type="EMBL" id="BPLQ01015084">
    <property type="protein sequence ID" value="GIY85809.1"/>
    <property type="molecule type" value="Genomic_DNA"/>
</dbReference>
<gene>
    <name evidence="2" type="ORF">CDAR_75381</name>
</gene>
<organism evidence="2 3">
    <name type="scientific">Caerostris darwini</name>
    <dbReference type="NCBI Taxonomy" id="1538125"/>
    <lineage>
        <taxon>Eukaryota</taxon>
        <taxon>Metazoa</taxon>
        <taxon>Ecdysozoa</taxon>
        <taxon>Arthropoda</taxon>
        <taxon>Chelicerata</taxon>
        <taxon>Arachnida</taxon>
        <taxon>Araneae</taxon>
        <taxon>Araneomorphae</taxon>
        <taxon>Entelegynae</taxon>
        <taxon>Araneoidea</taxon>
        <taxon>Araneidae</taxon>
        <taxon>Caerostris</taxon>
    </lineage>
</organism>